<evidence type="ECO:0000313" key="4">
    <source>
        <dbReference type="Proteomes" id="UP000199233"/>
    </source>
</evidence>
<dbReference type="Proteomes" id="UP000199233">
    <property type="component" value="Unassembled WGS sequence"/>
</dbReference>
<dbReference type="PROSITE" id="PS51257">
    <property type="entry name" value="PROKAR_LIPOPROTEIN"/>
    <property type="match status" value="1"/>
</dbReference>
<keyword evidence="2" id="KW-0732">Signal</keyword>
<sequence length="69" mass="7583">MTKPLLALVLLLSLAACSSEAAKRAAYEAAYQKSCTDRTGNAQCDPNHPSYDEYRKQRSDPQQAEPPGR</sequence>
<protein>
    <recommendedName>
        <fullName evidence="5">Lipoprotein</fullName>
    </recommendedName>
</protein>
<evidence type="ECO:0000313" key="3">
    <source>
        <dbReference type="EMBL" id="SEQ38329.1"/>
    </source>
</evidence>
<keyword evidence="4" id="KW-1185">Reference proteome</keyword>
<feature type="chain" id="PRO_5011709311" description="Lipoprotein" evidence="2">
    <location>
        <begin position="22"/>
        <end position="69"/>
    </location>
</feature>
<evidence type="ECO:0008006" key="5">
    <source>
        <dbReference type="Google" id="ProtNLM"/>
    </source>
</evidence>
<proteinExistence type="predicted"/>
<name>A0A1H9FKB9_9GAMM</name>
<gene>
    <name evidence="3" type="ORF">SAMN04488038_10614</name>
</gene>
<organism evidence="3 4">
    <name type="scientific">Solimonas aquatica</name>
    <dbReference type="NCBI Taxonomy" id="489703"/>
    <lineage>
        <taxon>Bacteria</taxon>
        <taxon>Pseudomonadati</taxon>
        <taxon>Pseudomonadota</taxon>
        <taxon>Gammaproteobacteria</taxon>
        <taxon>Nevskiales</taxon>
        <taxon>Nevskiaceae</taxon>
        <taxon>Solimonas</taxon>
    </lineage>
</organism>
<dbReference type="RefSeq" id="WP_093284645.1">
    <property type="nucleotide sequence ID" value="NZ_FOFS01000006.1"/>
</dbReference>
<evidence type="ECO:0000256" key="2">
    <source>
        <dbReference type="SAM" id="SignalP"/>
    </source>
</evidence>
<feature type="region of interest" description="Disordered" evidence="1">
    <location>
        <begin position="37"/>
        <end position="69"/>
    </location>
</feature>
<reference evidence="4" key="1">
    <citation type="submission" date="2016-10" db="EMBL/GenBank/DDBJ databases">
        <authorList>
            <person name="Varghese N."/>
            <person name="Submissions S."/>
        </authorList>
    </citation>
    <scope>NUCLEOTIDE SEQUENCE [LARGE SCALE GENOMIC DNA]</scope>
    <source>
        <strain evidence="4">DSM 25927</strain>
    </source>
</reference>
<feature type="signal peptide" evidence="2">
    <location>
        <begin position="1"/>
        <end position="21"/>
    </location>
</feature>
<dbReference type="AlphaFoldDB" id="A0A1H9FKB9"/>
<accession>A0A1H9FKB9</accession>
<evidence type="ECO:0000256" key="1">
    <source>
        <dbReference type="SAM" id="MobiDB-lite"/>
    </source>
</evidence>
<feature type="compositionally biased region" description="Basic and acidic residues" evidence="1">
    <location>
        <begin position="50"/>
        <end position="59"/>
    </location>
</feature>
<dbReference type="EMBL" id="FOFS01000006">
    <property type="protein sequence ID" value="SEQ38329.1"/>
    <property type="molecule type" value="Genomic_DNA"/>
</dbReference>